<dbReference type="EMBL" id="KQ086401">
    <property type="protein sequence ID" value="KLO04931.1"/>
    <property type="molecule type" value="Genomic_DNA"/>
</dbReference>
<feature type="chain" id="PRO_5005201557" evidence="1">
    <location>
        <begin position="24"/>
        <end position="93"/>
    </location>
</feature>
<keyword evidence="3" id="KW-1185">Reference proteome</keyword>
<organism evidence="2 3">
    <name type="scientific">Schizopora paradoxa</name>
    <dbReference type="NCBI Taxonomy" id="27342"/>
    <lineage>
        <taxon>Eukaryota</taxon>
        <taxon>Fungi</taxon>
        <taxon>Dikarya</taxon>
        <taxon>Basidiomycota</taxon>
        <taxon>Agaricomycotina</taxon>
        <taxon>Agaricomycetes</taxon>
        <taxon>Hymenochaetales</taxon>
        <taxon>Schizoporaceae</taxon>
        <taxon>Schizopora</taxon>
    </lineage>
</organism>
<dbReference type="InParanoid" id="A0A0H2RJJ2"/>
<evidence type="ECO:0000256" key="1">
    <source>
        <dbReference type="SAM" id="SignalP"/>
    </source>
</evidence>
<dbReference type="AlphaFoldDB" id="A0A0H2RJJ2"/>
<proteinExistence type="predicted"/>
<sequence length="93" mass="10244">MDASSVLLFFLQILAAPSFSLHASPPPVSPLAFSAVPSLLRSRFLASSLKLYEFKSPTPSQHFQRIEDAFERDGEVKLQRGEKVFSPPPPSLS</sequence>
<evidence type="ECO:0000313" key="2">
    <source>
        <dbReference type="EMBL" id="KLO04931.1"/>
    </source>
</evidence>
<evidence type="ECO:0000313" key="3">
    <source>
        <dbReference type="Proteomes" id="UP000053477"/>
    </source>
</evidence>
<protein>
    <submittedName>
        <fullName evidence="2">Uncharacterized protein</fullName>
    </submittedName>
</protein>
<dbReference type="Proteomes" id="UP000053477">
    <property type="component" value="Unassembled WGS sequence"/>
</dbReference>
<feature type="signal peptide" evidence="1">
    <location>
        <begin position="1"/>
        <end position="23"/>
    </location>
</feature>
<name>A0A0H2RJJ2_9AGAM</name>
<keyword evidence="1" id="KW-0732">Signal</keyword>
<reference evidence="2 3" key="1">
    <citation type="submission" date="2015-04" db="EMBL/GenBank/DDBJ databases">
        <title>Complete genome sequence of Schizopora paradoxa KUC8140, a cosmopolitan wood degrader in East Asia.</title>
        <authorList>
            <consortium name="DOE Joint Genome Institute"/>
            <person name="Min B."/>
            <person name="Park H."/>
            <person name="Jang Y."/>
            <person name="Kim J.-J."/>
            <person name="Kim K.H."/>
            <person name="Pangilinan J."/>
            <person name="Lipzen A."/>
            <person name="Riley R."/>
            <person name="Grigoriev I.V."/>
            <person name="Spatafora J.W."/>
            <person name="Choi I.-G."/>
        </authorList>
    </citation>
    <scope>NUCLEOTIDE SEQUENCE [LARGE SCALE GENOMIC DNA]</scope>
    <source>
        <strain evidence="2 3">KUC8140</strain>
    </source>
</reference>
<gene>
    <name evidence="2" type="ORF">SCHPADRAFT_947333</name>
</gene>
<accession>A0A0H2RJJ2</accession>